<evidence type="ECO:0000313" key="2">
    <source>
        <dbReference type="Proteomes" id="UP000198820"/>
    </source>
</evidence>
<organism evidence="1 2">
    <name type="scientific">Psychroflexus halocasei</name>
    <dbReference type="NCBI Taxonomy" id="908615"/>
    <lineage>
        <taxon>Bacteria</taxon>
        <taxon>Pseudomonadati</taxon>
        <taxon>Bacteroidota</taxon>
        <taxon>Flavobacteriia</taxon>
        <taxon>Flavobacteriales</taxon>
        <taxon>Flavobacteriaceae</taxon>
        <taxon>Psychroflexus</taxon>
    </lineage>
</organism>
<dbReference type="AlphaFoldDB" id="A0A1H4AG77"/>
<protein>
    <recommendedName>
        <fullName evidence="3">Lipocalin-like domain-containing protein</fullName>
    </recommendedName>
</protein>
<keyword evidence="2" id="KW-1185">Reference proteome</keyword>
<dbReference type="STRING" id="908615.SAMN05421540_10525"/>
<dbReference type="RefSeq" id="WP_143521337.1">
    <property type="nucleotide sequence ID" value="NZ_FNQF01000005.1"/>
</dbReference>
<proteinExistence type="predicted"/>
<sequence length="321" mass="36881">MKNLKLKHQQLLFLVLISLSLSCSMLIYSQNLEGHWIAAGDKGPLLQFTKDSLLINNLDKRIDAKPYFVKDDLINVGESKVLKLKFINHNRLRAVKDQSNAAKDIIKLQPTKTNLTKPEIQNTEYFIPNDPHHKTFKFNKAFDDSNKIIKLEKIGSTYFLSQYINDDRKNYVPIESLTSDEIVINISPEKKMVLKAKNTDGSSVNDNTSFSSRNGINIAEIIIGKWFYKRLAGRPSLSKCTKKTFFLFKKDLSLQIKPYAENFDNGKCIEGSIIDRTYEILENNQIKVFQNGKSEIWKIQALTKTELVVEKNDRVLTLTKE</sequence>
<gene>
    <name evidence="1" type="ORF">SAMN05421540_10525</name>
</gene>
<evidence type="ECO:0000313" key="1">
    <source>
        <dbReference type="EMBL" id="SEA34950.1"/>
    </source>
</evidence>
<dbReference type="Proteomes" id="UP000198820">
    <property type="component" value="Unassembled WGS sequence"/>
</dbReference>
<dbReference type="EMBL" id="FNQF01000005">
    <property type="protein sequence ID" value="SEA34950.1"/>
    <property type="molecule type" value="Genomic_DNA"/>
</dbReference>
<accession>A0A1H4AG77</accession>
<dbReference type="PROSITE" id="PS51257">
    <property type="entry name" value="PROKAR_LIPOPROTEIN"/>
    <property type="match status" value="1"/>
</dbReference>
<evidence type="ECO:0008006" key="3">
    <source>
        <dbReference type="Google" id="ProtNLM"/>
    </source>
</evidence>
<name>A0A1H4AG77_9FLAO</name>
<reference evidence="1 2" key="1">
    <citation type="submission" date="2016-10" db="EMBL/GenBank/DDBJ databases">
        <authorList>
            <person name="de Groot N.N."/>
        </authorList>
    </citation>
    <scope>NUCLEOTIDE SEQUENCE [LARGE SCALE GENOMIC DNA]</scope>
    <source>
        <strain evidence="1 2">DSM 23581</strain>
    </source>
</reference>